<comment type="caution">
    <text evidence="2">The sequence shown here is derived from an EMBL/GenBank/DDBJ whole genome shotgun (WGS) entry which is preliminary data.</text>
</comment>
<feature type="transmembrane region" description="Helical" evidence="1">
    <location>
        <begin position="87"/>
        <end position="110"/>
    </location>
</feature>
<reference evidence="2" key="2">
    <citation type="submission" date="2023-06" db="EMBL/GenBank/DDBJ databases">
        <authorList>
            <consortium name="Lawrence Berkeley National Laboratory"/>
            <person name="Haridas S."/>
            <person name="Hensen N."/>
            <person name="Bonometti L."/>
            <person name="Westerberg I."/>
            <person name="Brannstrom I.O."/>
            <person name="Guillou S."/>
            <person name="Cros-Aarteil S."/>
            <person name="Calhoun S."/>
            <person name="Kuo A."/>
            <person name="Mondo S."/>
            <person name="Pangilinan J."/>
            <person name="Riley R."/>
            <person name="Labutti K."/>
            <person name="Andreopoulos B."/>
            <person name="Lipzen A."/>
            <person name="Chen C."/>
            <person name="Yanf M."/>
            <person name="Daum C."/>
            <person name="Ng V."/>
            <person name="Clum A."/>
            <person name="Steindorff A."/>
            <person name="Ohm R."/>
            <person name="Martin F."/>
            <person name="Silar P."/>
            <person name="Natvig D."/>
            <person name="Lalanne C."/>
            <person name="Gautier V."/>
            <person name="Ament-Velasquez S.L."/>
            <person name="Kruys A."/>
            <person name="Hutchinson M.I."/>
            <person name="Powell A.J."/>
            <person name="Barry K."/>
            <person name="Miller A.N."/>
            <person name="Grigoriev I.V."/>
            <person name="Debuchy R."/>
            <person name="Gladieux P."/>
            <person name="Thoren M.H."/>
            <person name="Johannesson H."/>
        </authorList>
    </citation>
    <scope>NUCLEOTIDE SEQUENCE</scope>
    <source>
        <strain evidence="2">SMH4131-1</strain>
    </source>
</reference>
<feature type="transmembrane region" description="Helical" evidence="1">
    <location>
        <begin position="21"/>
        <end position="43"/>
    </location>
</feature>
<gene>
    <name evidence="2" type="ORF">B0T19DRAFT_175465</name>
</gene>
<keyword evidence="1" id="KW-0812">Transmembrane</keyword>
<reference evidence="2" key="1">
    <citation type="journal article" date="2023" name="Mol. Phylogenet. Evol.">
        <title>Genome-scale phylogeny and comparative genomics of the fungal order Sordariales.</title>
        <authorList>
            <person name="Hensen N."/>
            <person name="Bonometti L."/>
            <person name="Westerberg I."/>
            <person name="Brannstrom I.O."/>
            <person name="Guillou S."/>
            <person name="Cros-Aarteil S."/>
            <person name="Calhoun S."/>
            <person name="Haridas S."/>
            <person name="Kuo A."/>
            <person name="Mondo S."/>
            <person name="Pangilinan J."/>
            <person name="Riley R."/>
            <person name="LaButti K."/>
            <person name="Andreopoulos B."/>
            <person name="Lipzen A."/>
            <person name="Chen C."/>
            <person name="Yan M."/>
            <person name="Daum C."/>
            <person name="Ng V."/>
            <person name="Clum A."/>
            <person name="Steindorff A."/>
            <person name="Ohm R.A."/>
            <person name="Martin F."/>
            <person name="Silar P."/>
            <person name="Natvig D.O."/>
            <person name="Lalanne C."/>
            <person name="Gautier V."/>
            <person name="Ament-Velasquez S.L."/>
            <person name="Kruys A."/>
            <person name="Hutchinson M.I."/>
            <person name="Powell A.J."/>
            <person name="Barry K."/>
            <person name="Miller A.N."/>
            <person name="Grigoriev I.V."/>
            <person name="Debuchy R."/>
            <person name="Gladieux P."/>
            <person name="Hiltunen Thoren M."/>
            <person name="Johannesson H."/>
        </authorList>
    </citation>
    <scope>NUCLEOTIDE SEQUENCE</scope>
    <source>
        <strain evidence="2">SMH4131-1</strain>
    </source>
</reference>
<protein>
    <submittedName>
        <fullName evidence="2">Uncharacterized protein</fullName>
    </submittedName>
</protein>
<sequence length="117" mass="13353">MLQRYRLWPNSWELTWKKKRKGGGCGFLFSFILFLALFGFLAYDTPSVFGYAVTSEVFATRQRKCFYAIAGTACWTETRLATMPLRYRSACLVGVCVYCVFLSLSLWLLFPAWGGVG</sequence>
<dbReference type="EMBL" id="JAUEPO010000003">
    <property type="protein sequence ID" value="KAK3327848.1"/>
    <property type="molecule type" value="Genomic_DNA"/>
</dbReference>
<proteinExistence type="predicted"/>
<evidence type="ECO:0000313" key="3">
    <source>
        <dbReference type="Proteomes" id="UP001286456"/>
    </source>
</evidence>
<dbReference type="Proteomes" id="UP001286456">
    <property type="component" value="Unassembled WGS sequence"/>
</dbReference>
<keyword evidence="1" id="KW-1133">Transmembrane helix</keyword>
<organism evidence="2 3">
    <name type="scientific">Cercophora scortea</name>
    <dbReference type="NCBI Taxonomy" id="314031"/>
    <lineage>
        <taxon>Eukaryota</taxon>
        <taxon>Fungi</taxon>
        <taxon>Dikarya</taxon>
        <taxon>Ascomycota</taxon>
        <taxon>Pezizomycotina</taxon>
        <taxon>Sordariomycetes</taxon>
        <taxon>Sordariomycetidae</taxon>
        <taxon>Sordariales</taxon>
        <taxon>Lasiosphaeriaceae</taxon>
        <taxon>Cercophora</taxon>
    </lineage>
</organism>
<name>A0AAE0IMV2_9PEZI</name>
<evidence type="ECO:0000313" key="2">
    <source>
        <dbReference type="EMBL" id="KAK3327848.1"/>
    </source>
</evidence>
<evidence type="ECO:0000256" key="1">
    <source>
        <dbReference type="SAM" id="Phobius"/>
    </source>
</evidence>
<keyword evidence="3" id="KW-1185">Reference proteome</keyword>
<dbReference type="AlphaFoldDB" id="A0AAE0IMV2"/>
<accession>A0AAE0IMV2</accession>
<keyword evidence="1" id="KW-0472">Membrane</keyword>